<feature type="region of interest" description="Disordered" evidence="1">
    <location>
        <begin position="107"/>
        <end position="168"/>
    </location>
</feature>
<protein>
    <submittedName>
        <fullName evidence="2">Uncharacterized protein</fullName>
    </submittedName>
</protein>
<evidence type="ECO:0000313" key="3">
    <source>
        <dbReference type="Proteomes" id="UP001283361"/>
    </source>
</evidence>
<feature type="compositionally biased region" description="Basic and acidic residues" evidence="1">
    <location>
        <begin position="147"/>
        <end position="157"/>
    </location>
</feature>
<comment type="caution">
    <text evidence="2">The sequence shown here is derived from an EMBL/GenBank/DDBJ whole genome shotgun (WGS) entry which is preliminary data.</text>
</comment>
<dbReference type="AlphaFoldDB" id="A0AAE1AJ35"/>
<proteinExistence type="predicted"/>
<sequence>MGRSGADKLSGMLIFKLFEVKKDGSGGGSSDKAPPAIKVSLTPALDGNLRWEGESQELIIRQFWLRGTSLRALLAETSWRVPHARFEVEKWCCGIAGGPSHRAFSCPSSAQVSPRSPGSHTSSATHSGPPVESFGRLNPGPAGIFARGERRPGERATKAVRRAKRVKD</sequence>
<gene>
    <name evidence="2" type="ORF">RRG08_031258</name>
</gene>
<keyword evidence="3" id="KW-1185">Reference proteome</keyword>
<dbReference type="Proteomes" id="UP001283361">
    <property type="component" value="Unassembled WGS sequence"/>
</dbReference>
<evidence type="ECO:0000256" key="1">
    <source>
        <dbReference type="SAM" id="MobiDB-lite"/>
    </source>
</evidence>
<organism evidence="2 3">
    <name type="scientific">Elysia crispata</name>
    <name type="common">lettuce slug</name>
    <dbReference type="NCBI Taxonomy" id="231223"/>
    <lineage>
        <taxon>Eukaryota</taxon>
        <taxon>Metazoa</taxon>
        <taxon>Spiralia</taxon>
        <taxon>Lophotrochozoa</taxon>
        <taxon>Mollusca</taxon>
        <taxon>Gastropoda</taxon>
        <taxon>Heterobranchia</taxon>
        <taxon>Euthyneura</taxon>
        <taxon>Panpulmonata</taxon>
        <taxon>Sacoglossa</taxon>
        <taxon>Placobranchoidea</taxon>
        <taxon>Plakobranchidae</taxon>
        <taxon>Elysia</taxon>
    </lineage>
</organism>
<feature type="compositionally biased region" description="Polar residues" evidence="1">
    <location>
        <begin position="107"/>
        <end position="126"/>
    </location>
</feature>
<dbReference type="EMBL" id="JAWDGP010001753">
    <property type="protein sequence ID" value="KAK3788602.1"/>
    <property type="molecule type" value="Genomic_DNA"/>
</dbReference>
<name>A0AAE1AJ35_9GAST</name>
<accession>A0AAE1AJ35</accession>
<feature type="compositionally biased region" description="Basic residues" evidence="1">
    <location>
        <begin position="158"/>
        <end position="168"/>
    </location>
</feature>
<reference evidence="2" key="1">
    <citation type="journal article" date="2023" name="G3 (Bethesda)">
        <title>A reference genome for the long-term kleptoplast-retaining sea slug Elysia crispata morphotype clarki.</title>
        <authorList>
            <person name="Eastman K.E."/>
            <person name="Pendleton A.L."/>
            <person name="Shaikh M.A."/>
            <person name="Suttiyut T."/>
            <person name="Ogas R."/>
            <person name="Tomko P."/>
            <person name="Gavelis G."/>
            <person name="Widhalm J.R."/>
            <person name="Wisecaver J.H."/>
        </authorList>
    </citation>
    <scope>NUCLEOTIDE SEQUENCE</scope>
    <source>
        <strain evidence="2">ECLA1</strain>
    </source>
</reference>
<evidence type="ECO:0000313" key="2">
    <source>
        <dbReference type="EMBL" id="KAK3788602.1"/>
    </source>
</evidence>